<evidence type="ECO:0000259" key="1">
    <source>
        <dbReference type="Pfam" id="PF01796"/>
    </source>
</evidence>
<organism evidence="3 4">
    <name type="scientific">Halopseudomonas litoralis</name>
    <dbReference type="NCBI Taxonomy" id="797277"/>
    <lineage>
        <taxon>Bacteria</taxon>
        <taxon>Pseudomonadati</taxon>
        <taxon>Pseudomonadota</taxon>
        <taxon>Gammaproteobacteria</taxon>
        <taxon>Pseudomonadales</taxon>
        <taxon>Pseudomonadaceae</taxon>
        <taxon>Halopseudomonas</taxon>
    </lineage>
</organism>
<dbReference type="InterPro" id="IPR022002">
    <property type="entry name" value="ChsH2_Znr"/>
</dbReference>
<name>A0A1H1W0A7_9GAMM</name>
<dbReference type="SUPFAM" id="SSF50249">
    <property type="entry name" value="Nucleic acid-binding proteins"/>
    <property type="match status" value="1"/>
</dbReference>
<dbReference type="RefSeq" id="WP_090274814.1">
    <property type="nucleotide sequence ID" value="NZ_LT629748.1"/>
</dbReference>
<evidence type="ECO:0008006" key="5">
    <source>
        <dbReference type="Google" id="ProtNLM"/>
    </source>
</evidence>
<reference evidence="4" key="1">
    <citation type="submission" date="2016-10" db="EMBL/GenBank/DDBJ databases">
        <authorList>
            <person name="Varghese N."/>
            <person name="Submissions S."/>
        </authorList>
    </citation>
    <scope>NUCLEOTIDE SEQUENCE [LARGE SCALE GENOMIC DNA]</scope>
    <source>
        <strain evidence="4">2SM5</strain>
    </source>
</reference>
<keyword evidence="4" id="KW-1185">Reference proteome</keyword>
<dbReference type="PANTHER" id="PTHR34075">
    <property type="entry name" value="BLR3430 PROTEIN"/>
    <property type="match status" value="1"/>
</dbReference>
<dbReference type="Proteomes" id="UP000243426">
    <property type="component" value="Chromosome I"/>
</dbReference>
<gene>
    <name evidence="3" type="ORF">SAMN05216198_3104</name>
</gene>
<feature type="domain" description="ChsH2 C-terminal OB-fold" evidence="1">
    <location>
        <begin position="54"/>
        <end position="118"/>
    </location>
</feature>
<accession>A0A1H1W0A7</accession>
<dbReference type="Pfam" id="PF12172">
    <property type="entry name" value="zf-ChsH2"/>
    <property type="match status" value="1"/>
</dbReference>
<dbReference type="EMBL" id="LT629748">
    <property type="protein sequence ID" value="SDS90425.1"/>
    <property type="molecule type" value="Genomic_DNA"/>
</dbReference>
<feature type="domain" description="ChsH2 rubredoxin-like zinc ribbon" evidence="2">
    <location>
        <begin position="16"/>
        <end position="51"/>
    </location>
</feature>
<dbReference type="OrthoDB" id="3182121at2"/>
<dbReference type="PANTHER" id="PTHR34075:SF5">
    <property type="entry name" value="BLR3430 PROTEIN"/>
    <property type="match status" value="1"/>
</dbReference>
<evidence type="ECO:0000259" key="2">
    <source>
        <dbReference type="Pfam" id="PF12172"/>
    </source>
</evidence>
<proteinExistence type="predicted"/>
<dbReference type="InterPro" id="IPR002878">
    <property type="entry name" value="ChsH2_C"/>
</dbReference>
<dbReference type="AlphaFoldDB" id="A0A1H1W0A7"/>
<dbReference type="STRING" id="797277.SAMN05216198_3104"/>
<evidence type="ECO:0000313" key="4">
    <source>
        <dbReference type="Proteomes" id="UP000243426"/>
    </source>
</evidence>
<evidence type="ECO:0000313" key="3">
    <source>
        <dbReference type="EMBL" id="SDS90425.1"/>
    </source>
</evidence>
<dbReference type="Pfam" id="PF01796">
    <property type="entry name" value="OB_ChsH2_C"/>
    <property type="match status" value="1"/>
</dbReference>
<protein>
    <recommendedName>
        <fullName evidence="5">DNA-binding protein</fullName>
    </recommendedName>
</protein>
<dbReference type="InterPro" id="IPR052513">
    <property type="entry name" value="Thioester_dehydratase-like"/>
</dbReference>
<dbReference type="InterPro" id="IPR012340">
    <property type="entry name" value="NA-bd_OB-fold"/>
</dbReference>
<sequence length="131" mass="14750">MPRKLPALTGDNRAFWQGGENNELLIHRCSVCSRYFHPPSPVCPACNSFEVGPQAVSGKGQVASFTINHQPWTPELQEPFVIAIVELEEQTDLRFVSNIEGIPVTDVHIGMPVRVHFQQEDDVWLPLFVKD</sequence>
<dbReference type="Gene3D" id="6.10.30.10">
    <property type="match status" value="1"/>
</dbReference>